<dbReference type="PROSITE" id="PS00136">
    <property type="entry name" value="SUBTILASE_ASP"/>
    <property type="match status" value="1"/>
</dbReference>
<feature type="active site" description="Charge relay system" evidence="6">
    <location>
        <position position="421"/>
    </location>
</feature>
<reference evidence="10" key="1">
    <citation type="journal article" date="2019" name="Int. J. Syst. Evol. Microbiol.">
        <title>The Global Catalogue of Microorganisms (GCM) 10K type strain sequencing project: providing services to taxonomists for standard genome sequencing and annotation.</title>
        <authorList>
            <consortium name="The Broad Institute Genomics Platform"/>
            <consortium name="The Broad Institute Genome Sequencing Center for Infectious Disease"/>
            <person name="Wu L."/>
            <person name="Ma J."/>
        </authorList>
    </citation>
    <scope>NUCLEOTIDE SEQUENCE [LARGE SCALE GENOMIC DNA]</scope>
    <source>
        <strain evidence="10">JCM 17924</strain>
    </source>
</reference>
<dbReference type="InterPro" id="IPR023827">
    <property type="entry name" value="Peptidase_S8_Asp-AS"/>
</dbReference>
<dbReference type="Gene3D" id="3.30.70.80">
    <property type="entry name" value="Peptidase S8 propeptide/proteinase inhibitor I9"/>
    <property type="match status" value="1"/>
</dbReference>
<dbReference type="CDD" id="cd07477">
    <property type="entry name" value="Peptidases_S8_Subtilisin_subset"/>
    <property type="match status" value="1"/>
</dbReference>
<dbReference type="PANTHER" id="PTHR43806">
    <property type="entry name" value="PEPTIDASE S8"/>
    <property type="match status" value="1"/>
</dbReference>
<dbReference type="InterPro" id="IPR023828">
    <property type="entry name" value="Peptidase_S8_Ser-AS"/>
</dbReference>
<comment type="caution">
    <text evidence="9">The sequence shown here is derived from an EMBL/GenBank/DDBJ whole genome shotgun (WGS) entry which is preliminary data.</text>
</comment>
<dbReference type="Proteomes" id="UP001500454">
    <property type="component" value="Unassembled WGS sequence"/>
</dbReference>
<keyword evidence="10" id="KW-1185">Reference proteome</keyword>
<comment type="similarity">
    <text evidence="1 6 7">Belongs to the peptidase S8 family.</text>
</comment>
<evidence type="ECO:0000256" key="1">
    <source>
        <dbReference type="ARBA" id="ARBA00011073"/>
    </source>
</evidence>
<dbReference type="InterPro" id="IPR037045">
    <property type="entry name" value="S8pro/Inhibitor_I9_sf"/>
</dbReference>
<dbReference type="PROSITE" id="PS00137">
    <property type="entry name" value="SUBTILASE_HIS"/>
    <property type="match status" value="1"/>
</dbReference>
<protein>
    <recommendedName>
        <fullName evidence="8">Peptidase S8/S53 domain-containing protein</fullName>
    </recommendedName>
</protein>
<sequence>METTNNTSRKRYIVTYVDQNADFARAEQILHVQPGTIKDGVSLLESDKPLTAKDVLHFDGLGSSSVVLSETEAKNLRRDDQVLAVEEDLEVHALGVEDLLSVPSAPASNGGTQYYDLNDSNVYDGQLGLDGPTPQPVTNAPDQGFQAGYQQALTDTYSRMLGQLNAIFGVAPAAAGPVPSPVPVRPIIPVRPILPPLTPPIFQQPIPWNIAMVKAPQAWPRTRGRGIKVAVLDTGIASHPDLIISGGASFVPGVTSYHDGHGHGTHCAGIIGARNNFLGVVGVAPQCNVYAVKVLNDAGSGQLSWILAGMAWARQNGMQVVSMSLGSNSGPVVAYTIAVQQLLAMGCVVVAAAGNNGPAGTVGAPANSPGVIAVGAVDQHRVIAPFSSRGGTGNQVTISAPGVSVNSTHLSNGYRSMSGTSMACPHVAGAAALVRMRYPTWTPAQITRRLVTTASDLGFPGNDTTYGAGLLNCDAATM</sequence>
<dbReference type="SUPFAM" id="SSF52743">
    <property type="entry name" value="Subtilisin-like"/>
    <property type="match status" value="1"/>
</dbReference>
<dbReference type="InterPro" id="IPR000209">
    <property type="entry name" value="Peptidase_S8/S53_dom"/>
</dbReference>
<evidence type="ECO:0000256" key="2">
    <source>
        <dbReference type="ARBA" id="ARBA00022670"/>
    </source>
</evidence>
<dbReference type="PRINTS" id="PR00723">
    <property type="entry name" value="SUBTILISIN"/>
</dbReference>
<keyword evidence="2 6" id="KW-0645">Protease</keyword>
<evidence type="ECO:0000259" key="8">
    <source>
        <dbReference type="Pfam" id="PF00082"/>
    </source>
</evidence>
<dbReference type="InterPro" id="IPR015500">
    <property type="entry name" value="Peptidase_S8_subtilisin-rel"/>
</dbReference>
<dbReference type="PANTHER" id="PTHR43806:SF11">
    <property type="entry name" value="CEREVISIN-RELATED"/>
    <property type="match status" value="1"/>
</dbReference>
<dbReference type="Pfam" id="PF00082">
    <property type="entry name" value="Peptidase_S8"/>
    <property type="match status" value="1"/>
</dbReference>
<gene>
    <name evidence="9" type="ORF">GCM10023186_39220</name>
</gene>
<keyword evidence="3" id="KW-0479">Metal-binding</keyword>
<feature type="active site" description="Charge relay system" evidence="6">
    <location>
        <position position="263"/>
    </location>
</feature>
<feature type="active site" description="Charge relay system" evidence="6">
    <location>
        <position position="233"/>
    </location>
</feature>
<dbReference type="InterPro" id="IPR036852">
    <property type="entry name" value="Peptidase_S8/S53_dom_sf"/>
</dbReference>
<proteinExistence type="inferred from homology"/>
<dbReference type="PROSITE" id="PS51892">
    <property type="entry name" value="SUBTILASE"/>
    <property type="match status" value="1"/>
</dbReference>
<evidence type="ECO:0000256" key="5">
    <source>
        <dbReference type="ARBA" id="ARBA00022825"/>
    </source>
</evidence>
<keyword evidence="5 6" id="KW-0720">Serine protease</keyword>
<evidence type="ECO:0000256" key="4">
    <source>
        <dbReference type="ARBA" id="ARBA00022801"/>
    </source>
</evidence>
<name>A0ABP8JH93_9BACT</name>
<keyword evidence="4 6" id="KW-0378">Hydrolase</keyword>
<feature type="domain" description="Peptidase S8/S53" evidence="8">
    <location>
        <begin position="224"/>
        <end position="469"/>
    </location>
</feature>
<evidence type="ECO:0000313" key="9">
    <source>
        <dbReference type="EMBL" id="GAA4390707.1"/>
    </source>
</evidence>
<dbReference type="PROSITE" id="PS00138">
    <property type="entry name" value="SUBTILASE_SER"/>
    <property type="match status" value="1"/>
</dbReference>
<dbReference type="InterPro" id="IPR034202">
    <property type="entry name" value="Subtilisin_Carlsberg-like"/>
</dbReference>
<accession>A0ABP8JH93</accession>
<evidence type="ECO:0000256" key="6">
    <source>
        <dbReference type="PROSITE-ProRule" id="PRU01240"/>
    </source>
</evidence>
<organism evidence="9 10">
    <name type="scientific">Hymenobacter koreensis</name>
    <dbReference type="NCBI Taxonomy" id="1084523"/>
    <lineage>
        <taxon>Bacteria</taxon>
        <taxon>Pseudomonadati</taxon>
        <taxon>Bacteroidota</taxon>
        <taxon>Cytophagia</taxon>
        <taxon>Cytophagales</taxon>
        <taxon>Hymenobacteraceae</taxon>
        <taxon>Hymenobacter</taxon>
    </lineage>
</organism>
<dbReference type="RefSeq" id="WP_345226992.1">
    <property type="nucleotide sequence ID" value="NZ_BAABHA010000015.1"/>
</dbReference>
<dbReference type="Gene3D" id="3.40.50.200">
    <property type="entry name" value="Peptidase S8/S53 domain"/>
    <property type="match status" value="1"/>
</dbReference>
<dbReference type="InterPro" id="IPR050131">
    <property type="entry name" value="Peptidase_S8_subtilisin-like"/>
</dbReference>
<dbReference type="InterPro" id="IPR022398">
    <property type="entry name" value="Peptidase_S8_His-AS"/>
</dbReference>
<evidence type="ECO:0000313" key="10">
    <source>
        <dbReference type="Proteomes" id="UP001500454"/>
    </source>
</evidence>
<evidence type="ECO:0000256" key="7">
    <source>
        <dbReference type="RuleBase" id="RU003355"/>
    </source>
</evidence>
<dbReference type="EMBL" id="BAABHA010000015">
    <property type="protein sequence ID" value="GAA4390707.1"/>
    <property type="molecule type" value="Genomic_DNA"/>
</dbReference>
<evidence type="ECO:0000256" key="3">
    <source>
        <dbReference type="ARBA" id="ARBA00022723"/>
    </source>
</evidence>